<reference evidence="14" key="1">
    <citation type="submission" date="2020-02" db="EMBL/GenBank/DDBJ databases">
        <authorList>
            <person name="Chen W.-M."/>
        </authorList>
    </citation>
    <scope>NUCLEOTIDE SEQUENCE</scope>
    <source>
        <strain evidence="14">NBD-18</strain>
    </source>
</reference>
<keyword evidence="5" id="KW-0808">Transferase</keyword>
<dbReference type="AlphaFoldDB" id="A0A6B2QXG5"/>
<dbReference type="PROSITE" id="PS50885">
    <property type="entry name" value="HAMP"/>
    <property type="match status" value="1"/>
</dbReference>
<dbReference type="InterPro" id="IPR005467">
    <property type="entry name" value="His_kinase_dom"/>
</dbReference>
<keyword evidence="4" id="KW-0597">Phosphoprotein</keyword>
<dbReference type="EMBL" id="JAAGRN010000004">
    <property type="protein sequence ID" value="NDY83150.1"/>
    <property type="molecule type" value="Genomic_DNA"/>
</dbReference>
<dbReference type="InterPro" id="IPR050428">
    <property type="entry name" value="TCS_sensor_his_kinase"/>
</dbReference>
<proteinExistence type="predicted"/>
<dbReference type="InterPro" id="IPR004358">
    <property type="entry name" value="Sig_transdc_His_kin-like_C"/>
</dbReference>
<keyword evidence="7" id="KW-0418">Kinase</keyword>
<dbReference type="GO" id="GO:0004673">
    <property type="term" value="F:protein histidine kinase activity"/>
    <property type="evidence" value="ECO:0007669"/>
    <property type="project" value="UniProtKB-EC"/>
</dbReference>
<evidence type="ECO:0000256" key="6">
    <source>
        <dbReference type="ARBA" id="ARBA00022692"/>
    </source>
</evidence>
<evidence type="ECO:0000259" key="12">
    <source>
        <dbReference type="PROSITE" id="PS50109"/>
    </source>
</evidence>
<keyword evidence="6 11" id="KW-0812">Transmembrane</keyword>
<protein>
    <recommendedName>
        <fullName evidence="3">histidine kinase</fullName>
        <ecNumber evidence="3">2.7.13.3</ecNumber>
    </recommendedName>
</protein>
<dbReference type="PANTHER" id="PTHR45436:SF5">
    <property type="entry name" value="SENSOR HISTIDINE KINASE TRCS"/>
    <property type="match status" value="1"/>
</dbReference>
<comment type="subcellular location">
    <subcellularLocation>
        <location evidence="2">Membrane</location>
    </subcellularLocation>
</comment>
<evidence type="ECO:0000256" key="1">
    <source>
        <dbReference type="ARBA" id="ARBA00000085"/>
    </source>
</evidence>
<evidence type="ECO:0000256" key="10">
    <source>
        <dbReference type="ARBA" id="ARBA00023136"/>
    </source>
</evidence>
<dbReference type="PROSITE" id="PS50109">
    <property type="entry name" value="HIS_KIN"/>
    <property type="match status" value="1"/>
</dbReference>
<dbReference type="EC" id="2.7.13.3" evidence="3"/>
<accession>A0A6B2QXG5</accession>
<dbReference type="GO" id="GO:0000160">
    <property type="term" value="P:phosphorelay signal transduction system"/>
    <property type="evidence" value="ECO:0007669"/>
    <property type="project" value="UniProtKB-KW"/>
</dbReference>
<evidence type="ECO:0000256" key="7">
    <source>
        <dbReference type="ARBA" id="ARBA00022777"/>
    </source>
</evidence>
<dbReference type="SMART" id="SM00387">
    <property type="entry name" value="HATPase_c"/>
    <property type="match status" value="1"/>
</dbReference>
<dbReference type="InterPro" id="IPR003594">
    <property type="entry name" value="HATPase_dom"/>
</dbReference>
<feature type="domain" description="Histidine kinase" evidence="12">
    <location>
        <begin position="259"/>
        <end position="459"/>
    </location>
</feature>
<feature type="domain" description="HAMP" evidence="13">
    <location>
        <begin position="203"/>
        <end position="251"/>
    </location>
</feature>
<feature type="transmembrane region" description="Helical" evidence="11">
    <location>
        <begin position="180"/>
        <end position="206"/>
    </location>
</feature>
<keyword evidence="8 11" id="KW-1133">Transmembrane helix</keyword>
<dbReference type="InterPro" id="IPR036890">
    <property type="entry name" value="HATPase_C_sf"/>
</dbReference>
<evidence type="ECO:0000256" key="9">
    <source>
        <dbReference type="ARBA" id="ARBA00023012"/>
    </source>
</evidence>
<evidence type="ECO:0000256" key="3">
    <source>
        <dbReference type="ARBA" id="ARBA00012438"/>
    </source>
</evidence>
<evidence type="ECO:0000313" key="14">
    <source>
        <dbReference type="EMBL" id="NDY83150.1"/>
    </source>
</evidence>
<comment type="caution">
    <text evidence="14">The sequence shown here is derived from an EMBL/GenBank/DDBJ whole genome shotgun (WGS) entry which is preliminary data.</text>
</comment>
<dbReference type="GO" id="GO:0005886">
    <property type="term" value="C:plasma membrane"/>
    <property type="evidence" value="ECO:0007669"/>
    <property type="project" value="TreeGrafter"/>
</dbReference>
<keyword evidence="10 11" id="KW-0472">Membrane</keyword>
<gene>
    <name evidence="14" type="ORF">G3I67_07890</name>
</gene>
<evidence type="ECO:0000259" key="13">
    <source>
        <dbReference type="PROSITE" id="PS50885"/>
    </source>
</evidence>
<dbReference type="PRINTS" id="PR00344">
    <property type="entry name" value="BCTRLSENSOR"/>
</dbReference>
<name>A0A6B2QXG5_9BURK</name>
<evidence type="ECO:0000256" key="11">
    <source>
        <dbReference type="SAM" id="Phobius"/>
    </source>
</evidence>
<dbReference type="Gene3D" id="3.30.565.10">
    <property type="entry name" value="Histidine kinase-like ATPase, C-terminal domain"/>
    <property type="match status" value="1"/>
</dbReference>
<evidence type="ECO:0000256" key="2">
    <source>
        <dbReference type="ARBA" id="ARBA00004370"/>
    </source>
</evidence>
<evidence type="ECO:0000256" key="4">
    <source>
        <dbReference type="ARBA" id="ARBA00022553"/>
    </source>
</evidence>
<dbReference type="PANTHER" id="PTHR45436">
    <property type="entry name" value="SENSOR HISTIDINE KINASE YKOH"/>
    <property type="match status" value="1"/>
</dbReference>
<evidence type="ECO:0000256" key="5">
    <source>
        <dbReference type="ARBA" id="ARBA00022679"/>
    </source>
</evidence>
<comment type="catalytic activity">
    <reaction evidence="1">
        <text>ATP + protein L-histidine = ADP + protein N-phospho-L-histidine.</text>
        <dbReference type="EC" id="2.7.13.3"/>
    </reaction>
</comment>
<organism evidence="14">
    <name type="scientific">Sheuella amnicola</name>
    <dbReference type="NCBI Taxonomy" id="2707330"/>
    <lineage>
        <taxon>Bacteria</taxon>
        <taxon>Pseudomonadati</taxon>
        <taxon>Pseudomonadota</taxon>
        <taxon>Betaproteobacteria</taxon>
        <taxon>Burkholderiales</taxon>
        <taxon>Alcaligenaceae</taxon>
        <taxon>Sheuella</taxon>
    </lineage>
</organism>
<dbReference type="InterPro" id="IPR003660">
    <property type="entry name" value="HAMP_dom"/>
</dbReference>
<dbReference type="Gene3D" id="1.10.287.130">
    <property type="match status" value="1"/>
</dbReference>
<dbReference type="SUPFAM" id="SSF55874">
    <property type="entry name" value="ATPase domain of HSP90 chaperone/DNA topoisomerase II/histidine kinase"/>
    <property type="match status" value="1"/>
</dbReference>
<keyword evidence="9" id="KW-0902">Two-component regulatory system</keyword>
<dbReference type="RefSeq" id="WP_163653861.1">
    <property type="nucleotide sequence ID" value="NZ_JAAGRN010000004.1"/>
</dbReference>
<dbReference type="Pfam" id="PF02518">
    <property type="entry name" value="HATPase_c"/>
    <property type="match status" value="1"/>
</dbReference>
<sequence>MSKRILSTLRLSLRARLLAGTLLGMCLALIIAGFVLTNSFSRFATKQFQSSMQIHLDRLTANFEVDQQGRPVLTSPMSDPRFTQPLSGLYWQINHGNQIGLIRSRSLWEDVIQVPKDAYTGSMESGSLHIHTTKGPDNTRLMVLERNIRLEEHPDQVWQLIIASGTKELEHSIDEWTHRLVFFLSILFLTLSLAALAQVIIGLAPLRTLQKALGKLHAGPLRRLEGNFPQEVQPLIDDFNQVLDHSVQVVERARAQTGDLAHSLKTPLAVLNNAASQSHNSGDDLPRLVKEQVSMMQRHIDWRLQRARTAATSGMPASETLVRPHLEQLIRVMQRVHADRELTFRLQCQSDDLTFRGESQDLQEILGNLLDNASKWAKSTIDVSTSRQGSELVITIDDDGPGLVQEQYDRVLQRGIRIDEKTPGTGLGLAIVQELVDLYNGQLSLAASPLGGLRVILTL</sequence>
<evidence type="ECO:0000256" key="8">
    <source>
        <dbReference type="ARBA" id="ARBA00022989"/>
    </source>
</evidence>